<sequence>MTMTDPKREKIKPYEEDSAGKKEQVTRMFDNIAGGYDFLNRLLSARFDVKWRNKLTSQILVHSPKNILDVATGTGDVAITLGHKDKNVLIDGVDISRKMLDVAEKKVRREKMEDRIKLSVEDAENLSMKNETYDVVTASFGVRNFENLQKGLSEMHRVLRPGGHIYILEFSKPKIFPFKQGYNFYFQNILPFIGKIRSGDAKAYQYLYESVQAFPDREKFLDKLQEVGFNSVQCTELTLGICQIYSGKK</sequence>
<keyword evidence="1 5" id="KW-0474">Menaquinone biosynthesis</keyword>
<dbReference type="CDD" id="cd02440">
    <property type="entry name" value="AdoMet_MTases"/>
    <property type="match status" value="1"/>
</dbReference>
<dbReference type="Gene3D" id="3.40.50.150">
    <property type="entry name" value="Vaccinia Virus protein VP39"/>
    <property type="match status" value="1"/>
</dbReference>
<dbReference type="PROSITE" id="PS01184">
    <property type="entry name" value="UBIE_2"/>
    <property type="match status" value="1"/>
</dbReference>
<dbReference type="PANTHER" id="PTHR43591">
    <property type="entry name" value="METHYLTRANSFERASE"/>
    <property type="match status" value="1"/>
</dbReference>
<dbReference type="PANTHER" id="PTHR43591:SF24">
    <property type="entry name" value="2-METHOXY-6-POLYPRENYL-1,4-BENZOQUINOL METHYLASE, MITOCHONDRIAL"/>
    <property type="match status" value="1"/>
</dbReference>
<feature type="binding site" evidence="5">
    <location>
        <position position="74"/>
    </location>
    <ligand>
        <name>S-adenosyl-L-methionine</name>
        <dbReference type="ChEBI" id="CHEBI:59789"/>
    </ligand>
</feature>
<dbReference type="NCBIfam" id="TIGR01934">
    <property type="entry name" value="MenG_MenH_UbiE"/>
    <property type="match status" value="1"/>
</dbReference>
<keyword evidence="2 5" id="KW-0489">Methyltransferase</keyword>
<proteinExistence type="inferred from homology"/>
<accession>A0A953L8Z9</accession>
<comment type="pathway">
    <text evidence="5">Quinol/quinone metabolism; menaquinone biosynthesis; menaquinol from 1,4-dihydroxy-2-naphthoate: step 2/2.</text>
</comment>
<evidence type="ECO:0000256" key="2">
    <source>
        <dbReference type="ARBA" id="ARBA00022603"/>
    </source>
</evidence>
<dbReference type="InterPro" id="IPR004033">
    <property type="entry name" value="UbiE/COQ5_MeTrFase"/>
</dbReference>
<dbReference type="EC" id="2.1.1.163" evidence="5"/>
<keyword evidence="3 5" id="KW-0808">Transferase</keyword>
<evidence type="ECO:0000313" key="8">
    <source>
        <dbReference type="Proteomes" id="UP000753961"/>
    </source>
</evidence>
<evidence type="ECO:0000256" key="3">
    <source>
        <dbReference type="ARBA" id="ARBA00022679"/>
    </source>
</evidence>
<keyword evidence="8" id="KW-1185">Reference proteome</keyword>
<evidence type="ECO:0000256" key="5">
    <source>
        <dbReference type="HAMAP-Rule" id="MF_01813"/>
    </source>
</evidence>
<organism evidence="7 8">
    <name type="scientific">Membranihabitans marinus</name>
    <dbReference type="NCBI Taxonomy" id="1227546"/>
    <lineage>
        <taxon>Bacteria</taxon>
        <taxon>Pseudomonadati</taxon>
        <taxon>Bacteroidota</taxon>
        <taxon>Saprospiria</taxon>
        <taxon>Saprospirales</taxon>
        <taxon>Saprospiraceae</taxon>
        <taxon>Membranihabitans</taxon>
    </lineage>
</organism>
<keyword evidence="4 5" id="KW-0949">S-adenosyl-L-methionine</keyword>
<feature type="binding site" evidence="5">
    <location>
        <begin position="122"/>
        <end position="123"/>
    </location>
    <ligand>
        <name>S-adenosyl-L-methionine</name>
        <dbReference type="ChEBI" id="CHEBI:59789"/>
    </ligand>
</feature>
<feature type="region of interest" description="Disordered" evidence="6">
    <location>
        <begin position="1"/>
        <end position="20"/>
    </location>
</feature>
<comment type="catalytic activity">
    <reaction evidence="5">
        <text>a 2-demethylmenaquinol + S-adenosyl-L-methionine = a menaquinol + S-adenosyl-L-homocysteine + H(+)</text>
        <dbReference type="Rhea" id="RHEA:42640"/>
        <dbReference type="Rhea" id="RHEA-COMP:9539"/>
        <dbReference type="Rhea" id="RHEA-COMP:9563"/>
        <dbReference type="ChEBI" id="CHEBI:15378"/>
        <dbReference type="ChEBI" id="CHEBI:18151"/>
        <dbReference type="ChEBI" id="CHEBI:55437"/>
        <dbReference type="ChEBI" id="CHEBI:57856"/>
        <dbReference type="ChEBI" id="CHEBI:59789"/>
        <dbReference type="EC" id="2.1.1.163"/>
    </reaction>
</comment>
<protein>
    <recommendedName>
        <fullName evidence="5">Demethylmenaquinone methyltransferase</fullName>
        <ecNumber evidence="5">2.1.1.163</ecNumber>
    </recommendedName>
</protein>
<dbReference type="GO" id="GO:0032259">
    <property type="term" value="P:methylation"/>
    <property type="evidence" value="ECO:0007669"/>
    <property type="project" value="UniProtKB-KW"/>
</dbReference>
<comment type="function">
    <text evidence="5">Methyltransferase required for the conversion of demethylmenaquinol (DMKH2) to menaquinol (MKH2).</text>
</comment>
<dbReference type="GO" id="GO:0009234">
    <property type="term" value="P:menaquinone biosynthetic process"/>
    <property type="evidence" value="ECO:0007669"/>
    <property type="project" value="UniProtKB-UniRule"/>
</dbReference>
<dbReference type="PROSITE" id="PS01183">
    <property type="entry name" value="UBIE_1"/>
    <property type="match status" value="1"/>
</dbReference>
<dbReference type="AlphaFoldDB" id="A0A953L8Z9"/>
<dbReference type="EMBL" id="JAHVHU010000004">
    <property type="protein sequence ID" value="MBY5957103.1"/>
    <property type="molecule type" value="Genomic_DNA"/>
</dbReference>
<dbReference type="PROSITE" id="PS51608">
    <property type="entry name" value="SAM_MT_UBIE"/>
    <property type="match status" value="1"/>
</dbReference>
<gene>
    <name evidence="7" type="primary">ubiE</name>
    <name evidence="5" type="synonym">menG</name>
    <name evidence="7" type="ORF">KUV50_03075</name>
</gene>
<reference evidence="7" key="1">
    <citation type="submission" date="2021-06" db="EMBL/GenBank/DDBJ databases">
        <title>44 bacteria genomes isolated from Dapeng, Shenzhen.</title>
        <authorList>
            <person name="Zheng W."/>
            <person name="Yu S."/>
            <person name="Huang Y."/>
        </authorList>
    </citation>
    <scope>NUCLEOTIDE SEQUENCE</scope>
    <source>
        <strain evidence="7">DP5N28-2</strain>
    </source>
</reference>
<evidence type="ECO:0000256" key="6">
    <source>
        <dbReference type="SAM" id="MobiDB-lite"/>
    </source>
</evidence>
<dbReference type="Proteomes" id="UP000753961">
    <property type="component" value="Unassembled WGS sequence"/>
</dbReference>
<evidence type="ECO:0000256" key="1">
    <source>
        <dbReference type="ARBA" id="ARBA00022428"/>
    </source>
</evidence>
<dbReference type="GO" id="GO:0043770">
    <property type="term" value="F:demethylmenaquinone methyltransferase activity"/>
    <property type="evidence" value="ECO:0007669"/>
    <property type="project" value="UniProtKB-UniRule"/>
</dbReference>
<dbReference type="NCBIfam" id="NF001244">
    <property type="entry name" value="PRK00216.1-5"/>
    <property type="match status" value="1"/>
</dbReference>
<dbReference type="Pfam" id="PF01209">
    <property type="entry name" value="Ubie_methyltran"/>
    <property type="match status" value="1"/>
</dbReference>
<feature type="binding site" evidence="5">
    <location>
        <position position="139"/>
    </location>
    <ligand>
        <name>S-adenosyl-L-methionine</name>
        <dbReference type="ChEBI" id="CHEBI:59789"/>
    </ligand>
</feature>
<comment type="similarity">
    <text evidence="5">Belongs to the class I-like SAM-binding methyltransferase superfamily. MenG/UbiE family.</text>
</comment>
<dbReference type="HAMAP" id="MF_01813">
    <property type="entry name" value="MenG_UbiE_methyltr"/>
    <property type="match status" value="1"/>
</dbReference>
<dbReference type="InterPro" id="IPR023576">
    <property type="entry name" value="UbiE/COQ5_MeTrFase_CS"/>
</dbReference>
<feature type="binding site" evidence="5">
    <location>
        <position position="94"/>
    </location>
    <ligand>
        <name>S-adenosyl-L-methionine</name>
        <dbReference type="ChEBI" id="CHEBI:59789"/>
    </ligand>
</feature>
<dbReference type="SUPFAM" id="SSF53335">
    <property type="entry name" value="S-adenosyl-L-methionine-dependent methyltransferases"/>
    <property type="match status" value="1"/>
</dbReference>
<evidence type="ECO:0000256" key="4">
    <source>
        <dbReference type="ARBA" id="ARBA00022691"/>
    </source>
</evidence>
<name>A0A953L8Z9_9BACT</name>
<evidence type="ECO:0000313" key="7">
    <source>
        <dbReference type="EMBL" id="MBY5957103.1"/>
    </source>
</evidence>
<comment type="caution">
    <text evidence="7">The sequence shown here is derived from an EMBL/GenBank/DDBJ whole genome shotgun (WGS) entry which is preliminary data.</text>
</comment>
<dbReference type="InterPro" id="IPR029063">
    <property type="entry name" value="SAM-dependent_MTases_sf"/>
</dbReference>